<evidence type="ECO:0000313" key="4">
    <source>
        <dbReference type="EMBL" id="SNZ14679.1"/>
    </source>
</evidence>
<dbReference type="OrthoDB" id="9799751at2"/>
<dbReference type="RefSeq" id="WP_096602318.1">
    <property type="nucleotide sequence ID" value="NZ_OBEN01000006.1"/>
</dbReference>
<dbReference type="EMBL" id="OBEN01000006">
    <property type="protein sequence ID" value="SNZ14679.1"/>
    <property type="molecule type" value="Genomic_DNA"/>
</dbReference>
<dbReference type="GO" id="GO:0045974">
    <property type="term" value="P:regulation of translation, ncRNA-mediated"/>
    <property type="evidence" value="ECO:0007669"/>
    <property type="project" value="TreeGrafter"/>
</dbReference>
<proteinExistence type="inferred from homology"/>
<dbReference type="SUPFAM" id="SSF50182">
    <property type="entry name" value="Sm-like ribonucleoproteins"/>
    <property type="match status" value="1"/>
</dbReference>
<dbReference type="CDD" id="cd01716">
    <property type="entry name" value="Hfq"/>
    <property type="match status" value="1"/>
</dbReference>
<keyword evidence="2 3" id="KW-0346">Stress response</keyword>
<reference evidence="5" key="1">
    <citation type="submission" date="2017-09" db="EMBL/GenBank/DDBJ databases">
        <authorList>
            <person name="Varghese N."/>
            <person name="Submissions S."/>
        </authorList>
    </citation>
    <scope>NUCLEOTIDE SEQUENCE [LARGE SCALE GENOMIC DNA]</scope>
    <source>
        <strain evidence="5">DSM 2913</strain>
    </source>
</reference>
<dbReference type="NCBIfam" id="TIGR02383">
    <property type="entry name" value="Hfq"/>
    <property type="match status" value="1"/>
</dbReference>
<dbReference type="Proteomes" id="UP000218627">
    <property type="component" value="Unassembled WGS sequence"/>
</dbReference>
<dbReference type="InterPro" id="IPR010920">
    <property type="entry name" value="LSM_dom_sf"/>
</dbReference>
<evidence type="ECO:0000313" key="5">
    <source>
        <dbReference type="Proteomes" id="UP000218627"/>
    </source>
</evidence>
<sequence length="70" mass="7989">MYPTEKNNSIQDELIEEFKRKGATITVFLTRGNRITGRVLDHDKYTILLEVEGQPNLIYKHAISTIVQGA</sequence>
<dbReference type="HAMAP" id="MF_00436">
    <property type="entry name" value="Hfq"/>
    <property type="match status" value="1"/>
</dbReference>
<protein>
    <recommendedName>
        <fullName evidence="3">RNA-binding protein Hfq</fullName>
    </recommendedName>
</protein>
<accession>A0A285NZ02</accession>
<dbReference type="GO" id="GO:0003723">
    <property type="term" value="F:RNA binding"/>
    <property type="evidence" value="ECO:0007669"/>
    <property type="project" value="UniProtKB-UniRule"/>
</dbReference>
<comment type="subunit">
    <text evidence="3">Homohexamer.</text>
</comment>
<dbReference type="GO" id="GO:0005829">
    <property type="term" value="C:cytosol"/>
    <property type="evidence" value="ECO:0007669"/>
    <property type="project" value="TreeGrafter"/>
</dbReference>
<dbReference type="InterPro" id="IPR005001">
    <property type="entry name" value="Hfq"/>
</dbReference>
<evidence type="ECO:0000256" key="1">
    <source>
        <dbReference type="ARBA" id="ARBA00022884"/>
    </source>
</evidence>
<name>A0A285NZ02_9AQUI</name>
<dbReference type="AlphaFoldDB" id="A0A285NZ02"/>
<keyword evidence="5" id="KW-1185">Reference proteome</keyword>
<dbReference type="Pfam" id="PF17209">
    <property type="entry name" value="Hfq"/>
    <property type="match status" value="1"/>
</dbReference>
<evidence type="ECO:0000256" key="2">
    <source>
        <dbReference type="ARBA" id="ARBA00023016"/>
    </source>
</evidence>
<comment type="function">
    <text evidence="3">RNA chaperone that binds small regulatory RNA (sRNAs) and mRNAs to facilitate mRNA translational regulation in response to envelope stress, environmental stress and changes in metabolite concentrations. Also binds with high specificity to tRNAs.</text>
</comment>
<dbReference type="PANTHER" id="PTHR34772:SF1">
    <property type="entry name" value="RNA-BINDING PROTEIN HFQ"/>
    <property type="match status" value="1"/>
</dbReference>
<evidence type="ECO:0000256" key="3">
    <source>
        <dbReference type="HAMAP-Rule" id="MF_00436"/>
    </source>
</evidence>
<dbReference type="Gene3D" id="2.30.30.100">
    <property type="match status" value="1"/>
</dbReference>
<dbReference type="GO" id="GO:0006355">
    <property type="term" value="P:regulation of DNA-templated transcription"/>
    <property type="evidence" value="ECO:0007669"/>
    <property type="project" value="InterPro"/>
</dbReference>
<comment type="similarity">
    <text evidence="3">Belongs to the Hfq family.</text>
</comment>
<gene>
    <name evidence="3" type="primary">hfq</name>
    <name evidence="4" type="ORF">SAMN06265353_1165</name>
</gene>
<keyword evidence="1 3" id="KW-0694">RNA-binding</keyword>
<dbReference type="GO" id="GO:0043487">
    <property type="term" value="P:regulation of RNA stability"/>
    <property type="evidence" value="ECO:0007669"/>
    <property type="project" value="TreeGrafter"/>
</dbReference>
<organism evidence="4 5">
    <name type="scientific">Hydrogenobacter hydrogenophilus</name>
    <dbReference type="NCBI Taxonomy" id="35835"/>
    <lineage>
        <taxon>Bacteria</taxon>
        <taxon>Pseudomonadati</taxon>
        <taxon>Aquificota</taxon>
        <taxon>Aquificia</taxon>
        <taxon>Aquificales</taxon>
        <taxon>Aquificaceae</taxon>
        <taxon>Hydrogenobacter</taxon>
    </lineage>
</organism>
<dbReference type="PANTHER" id="PTHR34772">
    <property type="entry name" value="RNA-BINDING PROTEIN HFQ"/>
    <property type="match status" value="1"/>
</dbReference>